<organism evidence="2 3">
    <name type="scientific">Proteiniphilum acetatigenes</name>
    <dbReference type="NCBI Taxonomy" id="294710"/>
    <lineage>
        <taxon>Bacteria</taxon>
        <taxon>Pseudomonadati</taxon>
        <taxon>Bacteroidota</taxon>
        <taxon>Bacteroidia</taxon>
        <taxon>Bacteroidales</taxon>
        <taxon>Dysgonomonadaceae</taxon>
        <taxon>Proteiniphilum</taxon>
    </lineage>
</organism>
<dbReference type="InterPro" id="IPR036849">
    <property type="entry name" value="Enolase-like_C_sf"/>
</dbReference>
<dbReference type="Gene3D" id="3.20.20.120">
    <property type="entry name" value="Enolase-like C-terminal domain"/>
    <property type="match status" value="1"/>
</dbReference>
<accession>A0A117M0L3</accession>
<dbReference type="PATRIC" id="fig|294710.3.peg.983"/>
<dbReference type="Proteomes" id="UP000053860">
    <property type="component" value="Unassembled WGS sequence"/>
</dbReference>
<dbReference type="GO" id="GO:0016854">
    <property type="term" value="F:racemase and epimerase activity"/>
    <property type="evidence" value="ECO:0007669"/>
    <property type="project" value="UniProtKB-ARBA"/>
</dbReference>
<gene>
    <name evidence="2" type="ORF">XD92_0694</name>
</gene>
<dbReference type="Pfam" id="PF13378">
    <property type="entry name" value="MR_MLE_C"/>
    <property type="match status" value="1"/>
</dbReference>
<dbReference type="SUPFAM" id="SSF54826">
    <property type="entry name" value="Enolase N-terminal domain-like"/>
    <property type="match status" value="1"/>
</dbReference>
<dbReference type="InterPro" id="IPR029065">
    <property type="entry name" value="Enolase_C-like"/>
</dbReference>
<name>A0A117M0L3_9BACT</name>
<sequence length="482" mass="55034">MKKMNNQGRREFLKKSFLSLGSIYLGKLPVISMNTGSTHRMNNQQTGIQSSVKSIRIDRVNSNFEREPLRSPFGFKGGYLSELWQPISYLKAESGNHAIGLGTQSVLWSDAEIFSSYSESGGNALMYLLTERALQMLKNTSYTSPIDLIDSLYSETYQYGIRITNSSLLRKTFALNALVSVDNALWLLYAKENGIRNFDQLIPDEYRSAFSEKHEKVAAIPLISYNVKPSDIRSEVQQGYFFMKIKIGQPGTQAEMLQKDMDRLTEIHNVLKDIRTPYTESGKLPYYFDANGRYEKKETFLRFLDHARKIGAFDQIAIVEEPFPEQMTVDVTDIPVRLAADETAHTEQDTVERIEMGYRAVALKPIAKTLSMTMKIAKAASDHSIPCFCADLTVNPVLVEWNKNVAARLKPFPGLDHIGLMESNGHQNYLNWQAMEQRIPFYKETWHEVKDGFYDTSDQFYESGGGIFDPIPYYEEMFNKKS</sequence>
<evidence type="ECO:0000313" key="2">
    <source>
        <dbReference type="EMBL" id="KUK77755.1"/>
    </source>
</evidence>
<dbReference type="AlphaFoldDB" id="A0A117M0L3"/>
<protein>
    <recommendedName>
        <fullName evidence="1">Enolase C-terminal domain-containing protein</fullName>
    </recommendedName>
</protein>
<dbReference type="InterPro" id="IPR029017">
    <property type="entry name" value="Enolase-like_N"/>
</dbReference>
<comment type="caution">
    <text evidence="2">The sequence shown here is derived from an EMBL/GenBank/DDBJ whole genome shotgun (WGS) entry which is preliminary data.</text>
</comment>
<reference evidence="3" key="1">
    <citation type="journal article" date="2015" name="MBio">
        <title>Genome-Resolved Metagenomic Analysis Reveals Roles for Candidate Phyla and Other Microbial Community Members in Biogeochemical Transformations in Oil Reservoirs.</title>
        <authorList>
            <person name="Hu P."/>
            <person name="Tom L."/>
            <person name="Singh A."/>
            <person name="Thomas B.C."/>
            <person name="Baker B.J."/>
            <person name="Piceno Y.M."/>
            <person name="Andersen G.L."/>
            <person name="Banfield J.F."/>
        </authorList>
    </citation>
    <scope>NUCLEOTIDE SEQUENCE [LARGE SCALE GENOMIC DNA]</scope>
</reference>
<evidence type="ECO:0000313" key="3">
    <source>
        <dbReference type="Proteomes" id="UP000053860"/>
    </source>
</evidence>
<dbReference type="EMBL" id="LGGN01000109">
    <property type="protein sequence ID" value="KUK77755.1"/>
    <property type="molecule type" value="Genomic_DNA"/>
</dbReference>
<dbReference type="SUPFAM" id="SSF51604">
    <property type="entry name" value="Enolase C-terminal domain-like"/>
    <property type="match status" value="1"/>
</dbReference>
<proteinExistence type="predicted"/>
<evidence type="ECO:0000259" key="1">
    <source>
        <dbReference type="Pfam" id="PF13378"/>
    </source>
</evidence>
<feature type="domain" description="Enolase C-terminal" evidence="1">
    <location>
        <begin position="236"/>
        <end position="409"/>
    </location>
</feature>